<dbReference type="Proteomes" id="UP001207654">
    <property type="component" value="Unassembled WGS sequence"/>
</dbReference>
<gene>
    <name evidence="8" type="ORF">OV287_00115</name>
</gene>
<evidence type="ECO:0000256" key="4">
    <source>
        <dbReference type="SAM" id="MobiDB-lite"/>
    </source>
</evidence>
<organism evidence="8 9">
    <name type="scientific">Archangium lansingense</name>
    <dbReference type="NCBI Taxonomy" id="2995310"/>
    <lineage>
        <taxon>Bacteria</taxon>
        <taxon>Pseudomonadati</taxon>
        <taxon>Myxococcota</taxon>
        <taxon>Myxococcia</taxon>
        <taxon>Myxococcales</taxon>
        <taxon>Cystobacterineae</taxon>
        <taxon>Archangiaceae</taxon>
        <taxon>Archangium</taxon>
    </lineage>
</organism>
<dbReference type="InterPro" id="IPR012341">
    <property type="entry name" value="6hp_glycosidase-like_sf"/>
</dbReference>
<dbReference type="PANTHER" id="PTHR11051">
    <property type="entry name" value="GLYCOSYL HYDROLASE-RELATED"/>
    <property type="match status" value="1"/>
</dbReference>
<evidence type="ECO:0000256" key="2">
    <source>
        <dbReference type="ARBA" id="ARBA00022676"/>
    </source>
</evidence>
<dbReference type="Pfam" id="PF03632">
    <property type="entry name" value="Glyco_hydro_65m"/>
    <property type="match status" value="1"/>
</dbReference>
<feature type="domain" description="Glycoside hydrolase family 65 central catalytic" evidence="5">
    <location>
        <begin position="322"/>
        <end position="718"/>
    </location>
</feature>
<evidence type="ECO:0000259" key="7">
    <source>
        <dbReference type="Pfam" id="PF03636"/>
    </source>
</evidence>
<dbReference type="EMBL" id="JAPNKA010000001">
    <property type="protein sequence ID" value="MCY1072872.1"/>
    <property type="molecule type" value="Genomic_DNA"/>
</dbReference>
<evidence type="ECO:0000256" key="1">
    <source>
        <dbReference type="ARBA" id="ARBA00006768"/>
    </source>
</evidence>
<feature type="domain" description="Glycoside hydrolase family 65 N-terminal" evidence="7">
    <location>
        <begin position="9"/>
        <end position="265"/>
    </location>
</feature>
<dbReference type="InterPro" id="IPR005194">
    <property type="entry name" value="Glyco_hydro_65_C"/>
</dbReference>
<comment type="caution">
    <text evidence="8">The sequence shown here is derived from an EMBL/GenBank/DDBJ whole genome shotgun (WGS) entry which is preliminary data.</text>
</comment>
<reference evidence="8 9" key="1">
    <citation type="submission" date="2022-11" db="EMBL/GenBank/DDBJ databases">
        <title>Minimal conservation of predation-associated metabolite biosynthetic gene clusters underscores biosynthetic potential of Myxococcota including descriptions for ten novel species: Archangium lansinium sp. nov., Myxococcus landrumus sp. nov., Nannocystis bai.</title>
        <authorList>
            <person name="Ahearne A."/>
            <person name="Stevens C."/>
            <person name="Phillips K."/>
        </authorList>
    </citation>
    <scope>NUCLEOTIDE SEQUENCE [LARGE SCALE GENOMIC DNA]</scope>
    <source>
        <strain evidence="8 9">MIWBW</strain>
    </source>
</reference>
<comment type="similarity">
    <text evidence="1">Belongs to the glycosyl hydrolase 65 family.</text>
</comment>
<evidence type="ECO:0000313" key="8">
    <source>
        <dbReference type="EMBL" id="MCY1072872.1"/>
    </source>
</evidence>
<dbReference type="InterPro" id="IPR011013">
    <property type="entry name" value="Gal_mutarotase_sf_dom"/>
</dbReference>
<dbReference type="PIRSF" id="PIRSF036289">
    <property type="entry name" value="Glycosyl_hydrolase_malt_phosph"/>
    <property type="match status" value="1"/>
</dbReference>
<dbReference type="SUPFAM" id="SSF48208">
    <property type="entry name" value="Six-hairpin glycosidases"/>
    <property type="match status" value="1"/>
</dbReference>
<feature type="domain" description="Glycoside hydrolase family 65 C-terminal" evidence="6">
    <location>
        <begin position="729"/>
        <end position="791"/>
    </location>
</feature>
<dbReference type="InterPro" id="IPR017045">
    <property type="entry name" value="Malt_Pase/Glycosyl_Hdrlase"/>
</dbReference>
<evidence type="ECO:0000259" key="6">
    <source>
        <dbReference type="Pfam" id="PF03633"/>
    </source>
</evidence>
<evidence type="ECO:0000259" key="5">
    <source>
        <dbReference type="Pfam" id="PF03632"/>
    </source>
</evidence>
<dbReference type="Gene3D" id="2.60.420.10">
    <property type="entry name" value="Maltose phosphorylase, domain 3"/>
    <property type="match status" value="1"/>
</dbReference>
<keyword evidence="2" id="KW-0328">Glycosyltransferase</keyword>
<feature type="region of interest" description="Disordered" evidence="4">
    <location>
        <begin position="800"/>
        <end position="819"/>
    </location>
</feature>
<protein>
    <submittedName>
        <fullName evidence="8">Glycoside hydrolase family 65 protein</fullName>
    </submittedName>
</protein>
<sequence>MNGPHWLFTYEGFEPRKEGLREALCTLGNGYFGTRGAAPEAEADETHYPGTYLAGGYNRLKTDLAGRVVENEDLVNMPNWLPLTFRLEGGDWFNAHAVRLLEYRQVLDLAQGLLLRTVRFEDRQGRRTRVEQRRFVHMRDKHLAGQELVLVPENWSGRVHVRSALDGRVVNGGVPRYRQLNCKHLRTLVTEEVDAETLLLEVETVQSRLEVAEAARTRLYVDGQPARARRGLAVEEGYLAHEFMLELREGQRLAVEKVVTLYSSRDLAVSEAAIAAQHAVEQAPARFDELVATHVQAWCHLWHRSDLDLTLSEPDHIHTTLRLHIFHLLQTVSPHTIDQDVGVPARGWHGEAYRGHIFWDELFIFPFLNLRLPALTRALLRYRHRRLRRAREAAREAGFRGAMYPWQSGSDGREEGQRVHLNPRSGRWIPDVTSLQRHINAAIAYNVWQYYQATADTEFLYFYGAEMLLELARFWASMARWNPELRRYEILGVMGPDEYHTGYPGRPEPGLDNNSYTNLMAVWVLCKGLEVLKLLPGERRDELRETLALGPEELAHWEDVSRKMRLVFHADGVLSQFEGYEQLEEFDWEAYRQRYGDLQRLDRILEAEGVSPNRYKLSKQADVLMLLYLFSSEELRELFERLGYAFDPDMIPRTVDYYLQRVSNGSTLSGVVHSWVLARSDRPRSWRLFTEALKSDISDVQGGTTPEGIHLGALSGTVDLMQRAYTGIEVRGDVLHFNPNLPEGLTRLKFRLRYRKHTVEVEITQDKLVLNSRWPAPAPLEFALRGERHQLQSCETREFPIAKPPVSPEPELEMHGAGP</sequence>
<dbReference type="PANTHER" id="PTHR11051:SF8">
    <property type="entry name" value="PROTEIN-GLUCOSYLGALACTOSYLHYDROXYLYSINE GLUCOSIDASE"/>
    <property type="match status" value="1"/>
</dbReference>
<keyword evidence="8" id="KW-0378">Hydrolase</keyword>
<evidence type="ECO:0000256" key="3">
    <source>
        <dbReference type="ARBA" id="ARBA00022679"/>
    </source>
</evidence>
<dbReference type="RefSeq" id="WP_267531895.1">
    <property type="nucleotide sequence ID" value="NZ_JAPNKA010000001.1"/>
</dbReference>
<dbReference type="Pfam" id="PF03636">
    <property type="entry name" value="Glyco_hydro_65N"/>
    <property type="match status" value="1"/>
</dbReference>
<dbReference type="SUPFAM" id="SSF74650">
    <property type="entry name" value="Galactose mutarotase-like"/>
    <property type="match status" value="1"/>
</dbReference>
<dbReference type="InterPro" id="IPR008928">
    <property type="entry name" value="6-hairpin_glycosidase_sf"/>
</dbReference>
<proteinExistence type="inferred from homology"/>
<dbReference type="Gene3D" id="2.70.98.40">
    <property type="entry name" value="Glycoside hydrolase, family 65, N-terminal domain"/>
    <property type="match status" value="1"/>
</dbReference>
<dbReference type="InterPro" id="IPR005195">
    <property type="entry name" value="Glyco_hydro_65_M"/>
</dbReference>
<name>A0ABT3ZTY6_9BACT</name>
<dbReference type="InterPro" id="IPR037018">
    <property type="entry name" value="GH65_N"/>
</dbReference>
<dbReference type="GO" id="GO:0016787">
    <property type="term" value="F:hydrolase activity"/>
    <property type="evidence" value="ECO:0007669"/>
    <property type="project" value="UniProtKB-KW"/>
</dbReference>
<evidence type="ECO:0000313" key="9">
    <source>
        <dbReference type="Proteomes" id="UP001207654"/>
    </source>
</evidence>
<keyword evidence="9" id="KW-1185">Reference proteome</keyword>
<dbReference type="InterPro" id="IPR005196">
    <property type="entry name" value="Glyco_hydro_65_N"/>
</dbReference>
<dbReference type="Gene3D" id="1.50.10.10">
    <property type="match status" value="1"/>
</dbReference>
<dbReference type="Pfam" id="PF03633">
    <property type="entry name" value="Glyco_hydro_65C"/>
    <property type="match status" value="1"/>
</dbReference>
<keyword evidence="3" id="KW-0808">Transferase</keyword>
<accession>A0ABT3ZTY6</accession>